<reference evidence="3" key="1">
    <citation type="submission" date="2010-08" db="EMBL/GenBank/DDBJ databases">
        <authorList>
            <consortium name="Caenorhabditis japonica Sequencing Consortium"/>
            <person name="Wilson R.K."/>
        </authorList>
    </citation>
    <scope>NUCLEOTIDE SEQUENCE [LARGE SCALE GENOMIC DNA]</scope>
    <source>
        <strain evidence="3">DF5081</strain>
    </source>
</reference>
<feature type="compositionally biased region" description="Low complexity" evidence="1">
    <location>
        <begin position="46"/>
        <end position="58"/>
    </location>
</feature>
<dbReference type="Proteomes" id="UP000005237">
    <property type="component" value="Unassembled WGS sequence"/>
</dbReference>
<dbReference type="EnsemblMetazoa" id="CJA35577.1">
    <property type="protein sequence ID" value="CJA35577.1"/>
    <property type="gene ID" value="WBGene00211424"/>
</dbReference>
<name>A0A8R1ILV0_CAEJA</name>
<feature type="compositionally biased region" description="Polar residues" evidence="1">
    <location>
        <begin position="1"/>
        <end position="22"/>
    </location>
</feature>
<proteinExistence type="predicted"/>
<sequence length="64" mass="7262">KSFQSTFQRPQSESSTLPTQKASDPRPEWKKKLDEMNAKFAKEHGSSSTSESDSTPSSKKSRWQ</sequence>
<evidence type="ECO:0000313" key="2">
    <source>
        <dbReference type="EnsemblMetazoa" id="CJA35577.1"/>
    </source>
</evidence>
<protein>
    <submittedName>
        <fullName evidence="2">Uncharacterized protein</fullName>
    </submittedName>
</protein>
<keyword evidence="3" id="KW-1185">Reference proteome</keyword>
<dbReference type="AlphaFoldDB" id="A0A8R1ILV0"/>
<accession>A0A8R1ILV0</accession>
<reference evidence="2" key="2">
    <citation type="submission" date="2022-06" db="UniProtKB">
        <authorList>
            <consortium name="EnsemblMetazoa"/>
        </authorList>
    </citation>
    <scope>IDENTIFICATION</scope>
    <source>
        <strain evidence="2">DF5081</strain>
    </source>
</reference>
<feature type="region of interest" description="Disordered" evidence="1">
    <location>
        <begin position="1"/>
        <end position="64"/>
    </location>
</feature>
<evidence type="ECO:0000256" key="1">
    <source>
        <dbReference type="SAM" id="MobiDB-lite"/>
    </source>
</evidence>
<organism evidence="2 3">
    <name type="scientific">Caenorhabditis japonica</name>
    <dbReference type="NCBI Taxonomy" id="281687"/>
    <lineage>
        <taxon>Eukaryota</taxon>
        <taxon>Metazoa</taxon>
        <taxon>Ecdysozoa</taxon>
        <taxon>Nematoda</taxon>
        <taxon>Chromadorea</taxon>
        <taxon>Rhabditida</taxon>
        <taxon>Rhabditina</taxon>
        <taxon>Rhabditomorpha</taxon>
        <taxon>Rhabditoidea</taxon>
        <taxon>Rhabditidae</taxon>
        <taxon>Peloderinae</taxon>
        <taxon>Caenorhabditis</taxon>
    </lineage>
</organism>
<evidence type="ECO:0000313" key="3">
    <source>
        <dbReference type="Proteomes" id="UP000005237"/>
    </source>
</evidence>
<feature type="compositionally biased region" description="Basic and acidic residues" evidence="1">
    <location>
        <begin position="23"/>
        <end position="45"/>
    </location>
</feature>